<name>A0A7W6EVP7_9SPHN</name>
<proteinExistence type="predicted"/>
<evidence type="ECO:0008006" key="3">
    <source>
        <dbReference type="Google" id="ProtNLM"/>
    </source>
</evidence>
<sequence>MRAAEDWGSGVTRRAIRLSGSPGRVDAAIVDMRHDMTCTLRHDGQVVTAIEPAFHRYTLQVCPGASAPLQAMVGMSIDTTTKDVFAGGRARLNCTHMLDIAWLALRHANRGNVEWIYEVAIPDAVSGALRGTLTRNGEVVQDWVVDGQVIAAPPHLAGQSTSAGLMRWLTSESRLPDLEVEECLILSKGFFMVGARRFQLIEGPLSEGYRKNVSGACYGYGPERIDTAIGLTGMGRDFSHDPESLLNGLYKDSTNR</sequence>
<evidence type="ECO:0000313" key="1">
    <source>
        <dbReference type="EMBL" id="MBB3860180.1"/>
    </source>
</evidence>
<dbReference type="RefSeq" id="WP_183612416.1">
    <property type="nucleotide sequence ID" value="NZ_JACICY010000002.1"/>
</dbReference>
<gene>
    <name evidence="1" type="ORF">GGQ88_001441</name>
</gene>
<dbReference type="EMBL" id="JACICY010000002">
    <property type="protein sequence ID" value="MBB3860180.1"/>
    <property type="molecule type" value="Genomic_DNA"/>
</dbReference>
<protein>
    <recommendedName>
        <fullName evidence="3">DUF2889 domain-containing protein</fullName>
    </recommendedName>
</protein>
<keyword evidence="2" id="KW-1185">Reference proteome</keyword>
<dbReference type="AlphaFoldDB" id="A0A7W6EVP7"/>
<organism evidence="1 2">
    <name type="scientific">Novosphingobium hassiacum</name>
    <dbReference type="NCBI Taxonomy" id="173676"/>
    <lineage>
        <taxon>Bacteria</taxon>
        <taxon>Pseudomonadati</taxon>
        <taxon>Pseudomonadota</taxon>
        <taxon>Alphaproteobacteria</taxon>
        <taxon>Sphingomonadales</taxon>
        <taxon>Sphingomonadaceae</taxon>
        <taxon>Novosphingobium</taxon>
    </lineage>
</organism>
<evidence type="ECO:0000313" key="2">
    <source>
        <dbReference type="Proteomes" id="UP000562395"/>
    </source>
</evidence>
<dbReference type="Proteomes" id="UP000562395">
    <property type="component" value="Unassembled WGS sequence"/>
</dbReference>
<accession>A0A7W6EVP7</accession>
<reference evidence="1 2" key="1">
    <citation type="submission" date="2020-08" db="EMBL/GenBank/DDBJ databases">
        <title>Genomic Encyclopedia of Type Strains, Phase IV (KMG-IV): sequencing the most valuable type-strain genomes for metagenomic binning, comparative biology and taxonomic classification.</title>
        <authorList>
            <person name="Goeker M."/>
        </authorList>
    </citation>
    <scope>NUCLEOTIDE SEQUENCE [LARGE SCALE GENOMIC DNA]</scope>
    <source>
        <strain evidence="1 2">DSM 14552</strain>
    </source>
</reference>
<comment type="caution">
    <text evidence="1">The sequence shown here is derived from an EMBL/GenBank/DDBJ whole genome shotgun (WGS) entry which is preliminary data.</text>
</comment>